<evidence type="ECO:0000313" key="2">
    <source>
        <dbReference type="Proteomes" id="UP001196413"/>
    </source>
</evidence>
<keyword evidence="2" id="KW-1185">Reference proteome</keyword>
<dbReference type="EMBL" id="JAHQIW010005880">
    <property type="protein sequence ID" value="KAJ1367401.1"/>
    <property type="molecule type" value="Genomic_DNA"/>
</dbReference>
<comment type="caution">
    <text evidence="1">The sequence shown here is derived from an EMBL/GenBank/DDBJ whole genome shotgun (WGS) entry which is preliminary data.</text>
</comment>
<proteinExistence type="predicted"/>
<reference evidence="1" key="1">
    <citation type="submission" date="2021-06" db="EMBL/GenBank/DDBJ databases">
        <title>Parelaphostrongylus tenuis whole genome reference sequence.</title>
        <authorList>
            <person name="Garwood T.J."/>
            <person name="Larsen P.A."/>
            <person name="Fountain-Jones N.M."/>
            <person name="Garbe J.R."/>
            <person name="Macchietto M.G."/>
            <person name="Kania S.A."/>
            <person name="Gerhold R.W."/>
            <person name="Richards J.E."/>
            <person name="Wolf T.M."/>
        </authorList>
    </citation>
    <scope>NUCLEOTIDE SEQUENCE</scope>
    <source>
        <strain evidence="1">MNPRO001-30</strain>
        <tissue evidence="1">Meninges</tissue>
    </source>
</reference>
<evidence type="ECO:0000313" key="1">
    <source>
        <dbReference type="EMBL" id="KAJ1367401.1"/>
    </source>
</evidence>
<name>A0AAD5WEP3_PARTN</name>
<accession>A0AAD5WEP3</accession>
<dbReference type="AlphaFoldDB" id="A0AAD5WEP3"/>
<sequence>MDWQIMWTLIDQINAEFTSEREYDDFVFDEDLQIFRVSVIANSAEEDVDNEADHSIKDNQFVMIAGSSKAPSLKTLPFDDKLAFQKT</sequence>
<gene>
    <name evidence="1" type="ORF">KIN20_028303</name>
</gene>
<organism evidence="1 2">
    <name type="scientific">Parelaphostrongylus tenuis</name>
    <name type="common">Meningeal worm</name>
    <dbReference type="NCBI Taxonomy" id="148309"/>
    <lineage>
        <taxon>Eukaryota</taxon>
        <taxon>Metazoa</taxon>
        <taxon>Ecdysozoa</taxon>
        <taxon>Nematoda</taxon>
        <taxon>Chromadorea</taxon>
        <taxon>Rhabditida</taxon>
        <taxon>Rhabditina</taxon>
        <taxon>Rhabditomorpha</taxon>
        <taxon>Strongyloidea</taxon>
        <taxon>Metastrongylidae</taxon>
        <taxon>Parelaphostrongylus</taxon>
    </lineage>
</organism>
<protein>
    <submittedName>
        <fullName evidence="1">Uncharacterized protein</fullName>
    </submittedName>
</protein>
<dbReference type="Proteomes" id="UP001196413">
    <property type="component" value="Unassembled WGS sequence"/>
</dbReference>